<evidence type="ECO:0000313" key="3">
    <source>
        <dbReference type="Proteomes" id="UP000294664"/>
    </source>
</evidence>
<feature type="chain" id="PRO_5020677008" evidence="1">
    <location>
        <begin position="20"/>
        <end position="422"/>
    </location>
</feature>
<gene>
    <name evidence="2" type="ORF">EDC64_104178</name>
</gene>
<protein>
    <submittedName>
        <fullName evidence="2">Uncharacterized protein</fullName>
    </submittedName>
</protein>
<proteinExistence type="predicted"/>
<dbReference type="OrthoDB" id="9836033at2"/>
<dbReference type="EMBL" id="SMAI01000004">
    <property type="protein sequence ID" value="TCT05621.1"/>
    <property type="molecule type" value="Genomic_DNA"/>
</dbReference>
<evidence type="ECO:0000313" key="2">
    <source>
        <dbReference type="EMBL" id="TCT05621.1"/>
    </source>
</evidence>
<evidence type="ECO:0000256" key="1">
    <source>
        <dbReference type="SAM" id="SignalP"/>
    </source>
</evidence>
<dbReference type="Proteomes" id="UP000294664">
    <property type="component" value="Unassembled WGS sequence"/>
</dbReference>
<keyword evidence="1" id="KW-0732">Signal</keyword>
<comment type="caution">
    <text evidence="2">The sequence shown here is derived from an EMBL/GenBank/DDBJ whole genome shotgun (WGS) entry which is preliminary data.</text>
</comment>
<dbReference type="RefSeq" id="WP_132030959.1">
    <property type="nucleotide sequence ID" value="NZ_SMAI01000004.1"/>
</dbReference>
<keyword evidence="3" id="KW-1185">Reference proteome</keyword>
<organism evidence="2 3">
    <name type="scientific">Aquabacter spiritensis</name>
    <dbReference type="NCBI Taxonomy" id="933073"/>
    <lineage>
        <taxon>Bacteria</taxon>
        <taxon>Pseudomonadati</taxon>
        <taxon>Pseudomonadota</taxon>
        <taxon>Alphaproteobacteria</taxon>
        <taxon>Hyphomicrobiales</taxon>
        <taxon>Xanthobacteraceae</taxon>
        <taxon>Aquabacter</taxon>
    </lineage>
</organism>
<dbReference type="AlphaFoldDB" id="A0A4R3LY59"/>
<name>A0A4R3LY59_9HYPH</name>
<accession>A0A4R3LY59</accession>
<sequence length="422" mass="44991">MWRVLVCVFVLALGLPARAAADTVSLPLSKSAEGTIGFAYVCRADGMIGPLVDTSRVGGGTLEAVALFSGLDVILAATFIDKGSAPGIIAFPSQWRYTPDRAAGGFFLVTADLDPAGRADFAEQTKALTGLAQIALLQAAATQYLAAEISGRRYAVEIDLDGLSRESLLRCLQAAGYDAALARLKAAGAAKLEPGELKSTCLALHGFYEAVETALRSLPDADKTAAPRLRYPTAERSDCFRVKQLSQPALVQAALDAAEMLRTLDYPALARAARKIALPPAALVTLRSQWNAKDLPSLVGAETEKARSDQISKLKYTYTLYARVLACTQAFQEVSGPPFTEGQMAAFRRRMSALEAAYKSETNLNALWDEAMTEFPAMLSSTKYSIAVSPSSALDGCARNAGLFEIFSAKAVQRGAVPKKDF</sequence>
<feature type="signal peptide" evidence="1">
    <location>
        <begin position="1"/>
        <end position="19"/>
    </location>
</feature>
<reference evidence="2 3" key="1">
    <citation type="submission" date="2019-03" db="EMBL/GenBank/DDBJ databases">
        <title>Genomic Encyclopedia of Type Strains, Phase IV (KMG-IV): sequencing the most valuable type-strain genomes for metagenomic binning, comparative biology and taxonomic classification.</title>
        <authorList>
            <person name="Goeker M."/>
        </authorList>
    </citation>
    <scope>NUCLEOTIDE SEQUENCE [LARGE SCALE GENOMIC DNA]</scope>
    <source>
        <strain evidence="2 3">DSM 9035</strain>
    </source>
</reference>